<dbReference type="Gene3D" id="3.40.50.880">
    <property type="match status" value="1"/>
</dbReference>
<dbReference type="InterPro" id="IPR017926">
    <property type="entry name" value="GATASE"/>
</dbReference>
<dbReference type="GO" id="GO:0016787">
    <property type="term" value="F:hydrolase activity"/>
    <property type="evidence" value="ECO:0007669"/>
    <property type="project" value="UniProtKB-KW"/>
</dbReference>
<name>A0A1R1IDH5_9RHOO</name>
<dbReference type="GO" id="GO:0004049">
    <property type="term" value="F:anthranilate synthase activity"/>
    <property type="evidence" value="ECO:0007669"/>
    <property type="project" value="TreeGrafter"/>
</dbReference>
<accession>A0A1R1IDH5</accession>
<evidence type="ECO:0000313" key="4">
    <source>
        <dbReference type="Proteomes" id="UP000187526"/>
    </source>
</evidence>
<keyword evidence="3" id="KW-0378">Hydrolase</keyword>
<dbReference type="InterPro" id="IPR050472">
    <property type="entry name" value="Anth_synth/Amidotransfase"/>
</dbReference>
<organism evidence="3 4">
    <name type="scientific">Azonexus hydrophilus</name>
    <dbReference type="NCBI Taxonomy" id="418702"/>
    <lineage>
        <taxon>Bacteria</taxon>
        <taxon>Pseudomonadati</taxon>
        <taxon>Pseudomonadota</taxon>
        <taxon>Betaproteobacteria</taxon>
        <taxon>Rhodocyclales</taxon>
        <taxon>Azonexaceae</taxon>
        <taxon>Azonexus</taxon>
    </lineage>
</organism>
<dbReference type="GO" id="GO:0000162">
    <property type="term" value="P:L-tryptophan biosynthetic process"/>
    <property type="evidence" value="ECO:0007669"/>
    <property type="project" value="TreeGrafter"/>
</dbReference>
<dbReference type="GO" id="GO:0005829">
    <property type="term" value="C:cytosol"/>
    <property type="evidence" value="ECO:0007669"/>
    <property type="project" value="TreeGrafter"/>
</dbReference>
<dbReference type="PANTHER" id="PTHR43418:SF8">
    <property type="entry name" value="SYNTHASE COMPONENT II, PUTATIVE-RELATED"/>
    <property type="match status" value="1"/>
</dbReference>
<feature type="domain" description="Glutamine amidotransferase" evidence="2">
    <location>
        <begin position="57"/>
        <end position="189"/>
    </location>
</feature>
<keyword evidence="4" id="KW-1185">Reference proteome</keyword>
<dbReference type="InterPro" id="IPR029062">
    <property type="entry name" value="Class_I_gatase-like"/>
</dbReference>
<dbReference type="SUPFAM" id="SSF52317">
    <property type="entry name" value="Class I glutamine amidotransferase-like"/>
    <property type="match status" value="1"/>
</dbReference>
<dbReference type="STRING" id="418702.BJN45_04325"/>
<proteinExistence type="predicted"/>
<comment type="caution">
    <text evidence="3">The sequence shown here is derived from an EMBL/GenBank/DDBJ whole genome shotgun (WGS) entry which is preliminary data.</text>
</comment>
<evidence type="ECO:0000259" key="2">
    <source>
        <dbReference type="Pfam" id="PF00117"/>
    </source>
</evidence>
<dbReference type="Pfam" id="PF00117">
    <property type="entry name" value="GATase"/>
    <property type="match status" value="1"/>
</dbReference>
<dbReference type="PROSITE" id="PS51273">
    <property type="entry name" value="GATASE_TYPE_1"/>
    <property type="match status" value="1"/>
</dbReference>
<evidence type="ECO:0000256" key="1">
    <source>
        <dbReference type="ARBA" id="ARBA00022962"/>
    </source>
</evidence>
<dbReference type="OrthoDB" id="9813383at2"/>
<keyword evidence="1" id="KW-0315">Glutamine amidotransferase</keyword>
<dbReference type="Proteomes" id="UP000187526">
    <property type="component" value="Unassembled WGS sequence"/>
</dbReference>
<protein>
    <submittedName>
        <fullName evidence="3">Gamma-glutamyl-gamma-aminobutyrate hydrolase</fullName>
    </submittedName>
</protein>
<dbReference type="PANTHER" id="PTHR43418">
    <property type="entry name" value="MULTIFUNCTIONAL TRYPTOPHAN BIOSYNTHESIS PROTEIN-RELATED"/>
    <property type="match status" value="1"/>
</dbReference>
<sequence>MKRVVVSQRVDIFPGQNEQRDALDQRLIEFLLHTDCIPVPIPNSLFPKPDTLARWLAAVAPAAVILSGGNDIGSCHSRDLTEYGLLDYAEHNHLPVLGICRGMQMIGVRAGVKLRTVKLHVKTRHTIHGEIVREVNSYHKLALSTCPIGFNVLARSTDGEIEAIRHEKLCWEGWMWHPEREPSFENDDITRLRKLLGSN</sequence>
<dbReference type="RefSeq" id="WP_076092363.1">
    <property type="nucleotide sequence ID" value="NZ_MTHD01000001.1"/>
</dbReference>
<evidence type="ECO:0000313" key="3">
    <source>
        <dbReference type="EMBL" id="OMG56831.1"/>
    </source>
</evidence>
<dbReference type="AlphaFoldDB" id="A0A1R1IDH5"/>
<reference evidence="3 4" key="1">
    <citation type="submission" date="2016-10" db="EMBL/GenBank/DDBJ databases">
        <title>Alkaliphiles isolated from bioreactors.</title>
        <authorList>
            <person name="Salah Z."/>
            <person name="Rout S.P."/>
            <person name="Humphreys P.N."/>
        </authorList>
    </citation>
    <scope>NUCLEOTIDE SEQUENCE [LARGE SCALE GENOMIC DNA]</scope>
    <source>
        <strain evidence="3 4">ZS02</strain>
    </source>
</reference>
<gene>
    <name evidence="3" type="ORF">BJN45_04325</name>
</gene>
<dbReference type="EMBL" id="MTHD01000001">
    <property type="protein sequence ID" value="OMG56831.1"/>
    <property type="molecule type" value="Genomic_DNA"/>
</dbReference>